<dbReference type="PANTHER" id="PTHR34070:SF1">
    <property type="entry name" value="DNA ALKYLATION REPAIR PROTEIN"/>
    <property type="match status" value="1"/>
</dbReference>
<dbReference type="AlphaFoldDB" id="A3K198"/>
<proteinExistence type="predicted"/>
<dbReference type="Gene3D" id="1.25.10.90">
    <property type="match status" value="1"/>
</dbReference>
<comment type="caution">
    <text evidence="1">The sequence shown here is derived from an EMBL/GenBank/DDBJ whole genome shotgun (WGS) entry which is preliminary data.</text>
</comment>
<dbReference type="InterPro" id="IPR016024">
    <property type="entry name" value="ARM-type_fold"/>
</dbReference>
<dbReference type="eggNOG" id="COG4912">
    <property type="taxonomic scope" value="Bacteria"/>
</dbReference>
<dbReference type="Proteomes" id="UP000005713">
    <property type="component" value="Unassembled WGS sequence"/>
</dbReference>
<organism evidence="1 2">
    <name type="scientific">Sagittula stellata (strain ATCC 700073 / DSM 11524 / E-37)</name>
    <dbReference type="NCBI Taxonomy" id="388399"/>
    <lineage>
        <taxon>Bacteria</taxon>
        <taxon>Pseudomonadati</taxon>
        <taxon>Pseudomonadota</taxon>
        <taxon>Alphaproteobacteria</taxon>
        <taxon>Rhodobacterales</taxon>
        <taxon>Roseobacteraceae</taxon>
        <taxon>Sagittula</taxon>
    </lineage>
</organism>
<sequence length="225" mass="25023">MNAEDALSALRARSDSERAPGMAAYHKTARPCLGTPNPAINDLVKDWRKALSLPERVALADGLWQSGVFEARIAAAKLLTQARMRPSDAAAWDLMLTWVPEFDGWAIADHACSALSRRVMADLSRLDTLEGWTASDHLWTKRAALVAALPLARLSIPKAHEVAARERVLDWAAGYTHDATWFIQKAVGWWLRDLSKHDADRVRDFLDTHAAAMKPFAVREASKYL</sequence>
<dbReference type="InterPro" id="IPR014825">
    <property type="entry name" value="DNA_alkylation"/>
</dbReference>
<dbReference type="Pfam" id="PF08713">
    <property type="entry name" value="DNA_alkylation"/>
    <property type="match status" value="1"/>
</dbReference>
<protein>
    <recommendedName>
        <fullName evidence="3">DNA alkylation repair enzyme</fullName>
    </recommendedName>
</protein>
<evidence type="ECO:0000313" key="2">
    <source>
        <dbReference type="Proteomes" id="UP000005713"/>
    </source>
</evidence>
<evidence type="ECO:0000313" key="1">
    <source>
        <dbReference type="EMBL" id="EBA08694.1"/>
    </source>
</evidence>
<keyword evidence="2" id="KW-1185">Reference proteome</keyword>
<evidence type="ECO:0008006" key="3">
    <source>
        <dbReference type="Google" id="ProtNLM"/>
    </source>
</evidence>
<dbReference type="EMBL" id="AAYA01000004">
    <property type="protein sequence ID" value="EBA08694.1"/>
    <property type="molecule type" value="Genomic_DNA"/>
</dbReference>
<name>A3K198_SAGS3</name>
<dbReference type="SUPFAM" id="SSF48371">
    <property type="entry name" value="ARM repeat"/>
    <property type="match status" value="1"/>
</dbReference>
<dbReference type="PANTHER" id="PTHR34070">
    <property type="entry name" value="ARMADILLO-TYPE FOLD"/>
    <property type="match status" value="1"/>
</dbReference>
<dbReference type="CDD" id="cd06561">
    <property type="entry name" value="AlkD_like"/>
    <property type="match status" value="1"/>
</dbReference>
<gene>
    <name evidence="1" type="ORF">SSE37_03590</name>
</gene>
<reference evidence="1 2" key="1">
    <citation type="submission" date="2006-06" db="EMBL/GenBank/DDBJ databases">
        <authorList>
            <person name="Moran M.A."/>
            <person name="Ferriera S."/>
            <person name="Johnson J."/>
            <person name="Kravitz S."/>
            <person name="Beeson K."/>
            <person name="Sutton G."/>
            <person name="Rogers Y.-H."/>
            <person name="Friedman R."/>
            <person name="Frazier M."/>
            <person name="Venter J.C."/>
        </authorList>
    </citation>
    <scope>NUCLEOTIDE SEQUENCE [LARGE SCALE GENOMIC DNA]</scope>
    <source>
        <strain evidence="1 2">E-37</strain>
    </source>
</reference>
<dbReference type="OrthoDB" id="9775346at2"/>
<dbReference type="RefSeq" id="WP_005857405.1">
    <property type="nucleotide sequence ID" value="NZ_AAYA01000004.1"/>
</dbReference>
<accession>A3K198</accession>